<dbReference type="SUPFAM" id="SSF141694">
    <property type="entry name" value="AF2212/PG0164-like"/>
    <property type="match status" value="1"/>
</dbReference>
<dbReference type="EMBL" id="CAIJ01000470">
    <property type="protein sequence ID" value="CCI03964.1"/>
    <property type="molecule type" value="Genomic_DNA"/>
</dbReference>
<dbReference type="Gene3D" id="4.10.1150.10">
    <property type="entry name" value="AF2212/PG0164-like"/>
    <property type="match status" value="1"/>
</dbReference>
<dbReference type="InterPro" id="IPR008203">
    <property type="entry name" value="AF2212-like"/>
</dbReference>
<comment type="caution">
    <text evidence="1">The sequence shown here is derived from an EMBL/GenBank/DDBJ whole genome shotgun (WGS) entry which is preliminary data.</text>
</comment>
<dbReference type="AlphaFoldDB" id="I4G7Q3"/>
<reference evidence="1 2" key="1">
    <citation type="submission" date="2012-04" db="EMBL/GenBank/DDBJ databases">
        <authorList>
            <person name="Genoscope - CEA"/>
        </authorList>
    </citation>
    <scope>NUCLEOTIDE SEQUENCE [LARGE SCALE GENOMIC DNA]</scope>
    <source>
        <strain evidence="1 2">9443</strain>
    </source>
</reference>
<dbReference type="RefSeq" id="WP_002770353.1">
    <property type="nucleotide sequence ID" value="NZ_HE973005.1"/>
</dbReference>
<name>I4G7Q3_MICAE</name>
<protein>
    <submittedName>
        <fullName evidence="1">Uncharacterized protein</fullName>
    </submittedName>
</protein>
<evidence type="ECO:0000313" key="1">
    <source>
        <dbReference type="EMBL" id="CCI03964.1"/>
    </source>
</evidence>
<accession>I4G7Q3</accession>
<dbReference type="Pfam" id="PF01954">
    <property type="entry name" value="AF2212-like"/>
    <property type="match status" value="1"/>
</dbReference>
<proteinExistence type="predicted"/>
<sequence>MSQTINAIYEHGVFRPLNHPNIPEGQTVQLSVEIAPKLTPEEMLQLAANVYEELSSQQIDEIEQIALERHDFFEIETA</sequence>
<organism evidence="1 2">
    <name type="scientific">Microcystis aeruginosa PCC 9443</name>
    <dbReference type="NCBI Taxonomy" id="1160281"/>
    <lineage>
        <taxon>Bacteria</taxon>
        <taxon>Bacillati</taxon>
        <taxon>Cyanobacteriota</taxon>
        <taxon>Cyanophyceae</taxon>
        <taxon>Oscillatoriophycideae</taxon>
        <taxon>Chroococcales</taxon>
        <taxon>Microcystaceae</taxon>
        <taxon>Microcystis</taxon>
    </lineage>
</organism>
<evidence type="ECO:0000313" key="2">
    <source>
        <dbReference type="Proteomes" id="UP000003480"/>
    </source>
</evidence>
<dbReference type="HOGENOM" id="CLU_2618020_0_0_3"/>
<dbReference type="InterPro" id="IPR024069">
    <property type="entry name" value="AF2212-like_dom_sf"/>
</dbReference>
<gene>
    <name evidence="1" type="ORF">MICAC_5210002</name>
</gene>
<dbReference type="Proteomes" id="UP000003480">
    <property type="component" value="Unassembled WGS sequence"/>
</dbReference>